<dbReference type="Gene3D" id="3.10.105.10">
    <property type="entry name" value="Dipeptide-binding Protein, Domain 3"/>
    <property type="match status" value="1"/>
</dbReference>
<evidence type="ECO:0000256" key="3">
    <source>
        <dbReference type="ARBA" id="ARBA00022729"/>
    </source>
</evidence>
<dbReference type="SUPFAM" id="SSF53850">
    <property type="entry name" value="Periplasmic binding protein-like II"/>
    <property type="match status" value="1"/>
</dbReference>
<evidence type="ECO:0000256" key="1">
    <source>
        <dbReference type="ARBA" id="ARBA00004418"/>
    </source>
</evidence>
<dbReference type="PANTHER" id="PTHR30290">
    <property type="entry name" value="PERIPLASMIC BINDING COMPONENT OF ABC TRANSPORTER"/>
    <property type="match status" value="1"/>
</dbReference>
<accession>A0ABX7FEX0</accession>
<dbReference type="Pfam" id="PF00496">
    <property type="entry name" value="SBP_bac_5"/>
    <property type="match status" value="1"/>
</dbReference>
<comment type="subcellular location">
    <subcellularLocation>
        <location evidence="1">Periplasm</location>
    </subcellularLocation>
</comment>
<keyword evidence="6" id="KW-1185">Reference proteome</keyword>
<reference evidence="5 6" key="1">
    <citation type="submission" date="2019-12" db="EMBL/GenBank/DDBJ databases">
        <title>Complete Genome Sequence of a Quorum-Sensing Bacterium,Rhodobacteraceae bacterium C31, Isolated from a marine microalgae symbiotic bacteria.</title>
        <authorList>
            <person name="Zhang Y."/>
        </authorList>
    </citation>
    <scope>NUCLEOTIDE SEQUENCE [LARGE SCALE GENOMIC DNA]</scope>
    <source>
        <strain evidence="5 6">C31</strain>
    </source>
</reference>
<dbReference type="PANTHER" id="PTHR30290:SF38">
    <property type="entry name" value="D,D-DIPEPTIDE-BINDING PERIPLASMIC PROTEIN DDPA-RELATED"/>
    <property type="match status" value="1"/>
</dbReference>
<dbReference type="InterPro" id="IPR039424">
    <property type="entry name" value="SBP_5"/>
</dbReference>
<organism evidence="5 6">
    <name type="scientific">Ponticoccus alexandrii</name>
    <dbReference type="NCBI Taxonomy" id="1943633"/>
    <lineage>
        <taxon>Bacteria</taxon>
        <taxon>Pseudomonadati</taxon>
        <taxon>Pseudomonadota</taxon>
        <taxon>Alphaproteobacteria</taxon>
        <taxon>Rhodobacterales</taxon>
        <taxon>Roseobacteraceae</taxon>
        <taxon>Ponticoccus</taxon>
    </lineage>
</organism>
<evidence type="ECO:0000313" key="5">
    <source>
        <dbReference type="EMBL" id="QRF68452.1"/>
    </source>
</evidence>
<gene>
    <name evidence="5" type="ORF">GQA70_09885</name>
</gene>
<evidence type="ECO:0000256" key="2">
    <source>
        <dbReference type="ARBA" id="ARBA00005695"/>
    </source>
</evidence>
<name>A0ABX7FEX0_9RHOB</name>
<evidence type="ECO:0000313" key="6">
    <source>
        <dbReference type="Proteomes" id="UP000596387"/>
    </source>
</evidence>
<keyword evidence="3" id="KW-0732">Signal</keyword>
<dbReference type="InterPro" id="IPR000914">
    <property type="entry name" value="SBP_5_dom"/>
</dbReference>
<dbReference type="CDD" id="cd08502">
    <property type="entry name" value="PBP2_NikA_DppA_OppA_like_16"/>
    <property type="match status" value="1"/>
</dbReference>
<dbReference type="Gene3D" id="3.40.190.10">
    <property type="entry name" value="Periplasmic binding protein-like II"/>
    <property type="match status" value="1"/>
</dbReference>
<comment type="similarity">
    <text evidence="2">Belongs to the bacterial solute-binding protein 5 family.</text>
</comment>
<feature type="domain" description="Solute-binding protein family 5" evidence="4">
    <location>
        <begin position="61"/>
        <end position="415"/>
    </location>
</feature>
<evidence type="ECO:0000259" key="4">
    <source>
        <dbReference type="Pfam" id="PF00496"/>
    </source>
</evidence>
<dbReference type="EMBL" id="CP047166">
    <property type="protein sequence ID" value="QRF68452.1"/>
    <property type="molecule type" value="Genomic_DNA"/>
</dbReference>
<dbReference type="Proteomes" id="UP000596387">
    <property type="component" value="Chromosome"/>
</dbReference>
<sequence length="517" mass="56874">MLTLTAHDPALAQSDDHVLRFVPDGDLSNFDPIWGTAYTVRNAAMMVWDTLYGIDENLAPQLQMLESDSVSEDGLVWTFTLRDGLTFHDDTPVTAEDVVASLDRWKQRDVMGLRIAAVEDSLVVLDDKTFEWRLTEPFPKMRFALGKANAPVAFIMPARIAATDPFEQITEYVGSGPMRFVADKWQVGAMAVFEKFDAYVPREEPSSWLAGGKVMNFDRVEWITIPDAATAVNALITGEVDWLEKPLPDLAPLFEASPDVETGVSDPLGMVQAMRLNHTQPPFDDVEVRRAVAMAMNQSDYSISVVGDKPDYWQYMYSYFTPGTPLYTEVGSELVMTEPDLESARQIIADKGLAGTTLTVMVAQDLPANKAIGDVTAGLMEDLGFEVEYVATTWGNIQARRQSKAPAAEGGWNIFHTSHSGTDTVNPAAYIGLQANGDDAWFGWPTNDEVQAGIAEWYAAETPEAEFAAAEKINAAAMDTVVFGLAGFTLFQQAWRSDAIANMQPAPLPLFWGIEPN</sequence>
<protein>
    <submittedName>
        <fullName evidence="5">ABC transporter substrate-binding protein</fullName>
    </submittedName>
</protein>
<proteinExistence type="inferred from homology"/>